<evidence type="ECO:0008006" key="3">
    <source>
        <dbReference type="Google" id="ProtNLM"/>
    </source>
</evidence>
<name>A0ABR5F4S7_9ACTN</name>
<evidence type="ECO:0000313" key="2">
    <source>
        <dbReference type="Proteomes" id="UP000035425"/>
    </source>
</evidence>
<accession>A0ABR5F4S7</accession>
<gene>
    <name evidence="1" type="ORF">FrCorBMG51_10055</name>
</gene>
<evidence type="ECO:0000313" key="1">
    <source>
        <dbReference type="EMBL" id="KLL11685.1"/>
    </source>
</evidence>
<keyword evidence="2" id="KW-1185">Reference proteome</keyword>
<proteinExistence type="predicted"/>
<dbReference type="InterPro" id="IPR016161">
    <property type="entry name" value="Ald_DH/histidinol_DH"/>
</dbReference>
<dbReference type="EMBL" id="JWIO01000013">
    <property type="protein sequence ID" value="KLL11685.1"/>
    <property type="molecule type" value="Genomic_DNA"/>
</dbReference>
<feature type="non-terminal residue" evidence="1">
    <location>
        <position position="1"/>
    </location>
</feature>
<reference evidence="1 2" key="1">
    <citation type="submission" date="2014-12" db="EMBL/GenBank/DDBJ databases">
        <title>Frankia sp. BMG5.1 draft genome.</title>
        <authorList>
            <person name="Gtari M."/>
            <person name="Ghodhbane-Gtari F."/>
            <person name="Nouioui I."/>
            <person name="Ktari A."/>
            <person name="Hezbri K."/>
            <person name="Mimouni W."/>
            <person name="Sbissi I."/>
            <person name="Ayari A."/>
            <person name="Yamanaka T."/>
            <person name="Normand P."/>
            <person name="Tisa L.S."/>
            <person name="Boudabous A."/>
        </authorList>
    </citation>
    <scope>NUCLEOTIDE SEQUENCE [LARGE SCALE GENOMIC DNA]</scope>
    <source>
        <strain evidence="1 2">BMG5.1</strain>
    </source>
</reference>
<comment type="caution">
    <text evidence="1">The sequence shown here is derived from an EMBL/GenBank/DDBJ whole genome shotgun (WGS) entry which is preliminary data.</text>
</comment>
<protein>
    <recommendedName>
        <fullName evidence="3">Aldehyde dehydrogenase family protein</fullName>
    </recommendedName>
</protein>
<sequence length="223" mass="23298">PADRLACYSTVPELLPTLITLTDRQIIYGGDGIAAQLPELPTLTLHGPGRGCALVPADHDPQAAADWLTPLVAGNSGRFCKNVRTVLCAGDPAPVARALGARLDAIGIQPPDSAHPQAAIPDPVMAPRIAELAHRLIQPADEVVTTRPLLHRHGPLVFLAPTLIRLADPGTPDAPHPLVGRELPFPFAAVLRAGPALADAVQQRSLFVHTMPGGPSPDQGVDA</sequence>
<organism evidence="1 2">
    <name type="scientific">Protofrankia coriariae</name>
    <dbReference type="NCBI Taxonomy" id="1562887"/>
    <lineage>
        <taxon>Bacteria</taxon>
        <taxon>Bacillati</taxon>
        <taxon>Actinomycetota</taxon>
        <taxon>Actinomycetes</taxon>
        <taxon>Frankiales</taxon>
        <taxon>Frankiaceae</taxon>
        <taxon>Protofrankia</taxon>
    </lineage>
</organism>
<dbReference type="SUPFAM" id="SSF53720">
    <property type="entry name" value="ALDH-like"/>
    <property type="match status" value="1"/>
</dbReference>
<dbReference type="Proteomes" id="UP000035425">
    <property type="component" value="Unassembled WGS sequence"/>
</dbReference>